<evidence type="ECO:0000256" key="32">
    <source>
        <dbReference type="ARBA" id="ARBA00048264"/>
    </source>
</evidence>
<comment type="catalytic activity">
    <reaction evidence="32">
        <text>L-ornithine + glyoxylate = 5-amino-2-oxopentanoate + glycine</text>
        <dbReference type="Rhea" id="RHEA:77331"/>
        <dbReference type="ChEBI" id="CHEBI:36655"/>
        <dbReference type="ChEBI" id="CHEBI:46911"/>
        <dbReference type="ChEBI" id="CHEBI:57305"/>
        <dbReference type="ChEBI" id="CHEBI:58802"/>
    </reaction>
</comment>
<evidence type="ECO:0000313" key="40">
    <source>
        <dbReference type="Proteomes" id="UP000504629"/>
    </source>
</evidence>
<evidence type="ECO:0000256" key="19">
    <source>
        <dbReference type="ARBA" id="ARBA00043679"/>
    </source>
</evidence>
<evidence type="ECO:0000256" key="10">
    <source>
        <dbReference type="ARBA" id="ARBA00023128"/>
    </source>
</evidence>
<evidence type="ECO:0000256" key="13">
    <source>
        <dbReference type="ARBA" id="ARBA00039862"/>
    </source>
</evidence>
<evidence type="ECO:0000256" key="17">
    <source>
        <dbReference type="ARBA" id="ARBA00042669"/>
    </source>
</evidence>
<dbReference type="InterPro" id="IPR015424">
    <property type="entry name" value="PyrdxlP-dep_Trfase"/>
</dbReference>
<evidence type="ECO:0000256" key="4">
    <source>
        <dbReference type="ARBA" id="ARBA00011881"/>
    </source>
</evidence>
<comment type="function">
    <text evidence="38">Multifunctional aminotransferase with a broad substrate specificity. Catalyzes the conversion of glyoxylate to glycine using alanine as the amino donor. Catalyzes metabolism of not L- but the D-isomer of D-beta-aminoisobutyric acid to generate 2-methyl-3-oxopropanoate and alanine. Catalyzes the transfer of the amino group from beta-alanine to pyruvate to yield L-alanine and 3-oxopropanoate. Can metabolize NG-monomethyl-L-arginine (NMMA), asymmetric NG,NG-dimethyl-L-arginine (ADMA) and symmetric NG,N'G-dimethyl-L-arginine (SDMA). ADMA is a potent inhibitor of nitric-oxide (NO) synthase, and this activity provides mechanism through which the kidney regulates blood pressure.</text>
</comment>
<dbReference type="EC" id="2.6.1.40" evidence="12"/>
<dbReference type="Pfam" id="PF00202">
    <property type="entry name" value="Aminotran_3"/>
    <property type="match status" value="1"/>
</dbReference>
<dbReference type="CDD" id="cd00610">
    <property type="entry name" value="OAT_like"/>
    <property type="match status" value="1"/>
</dbReference>
<comment type="subunit">
    <text evidence="4">Homotetramer.</text>
</comment>
<evidence type="ECO:0000256" key="1">
    <source>
        <dbReference type="ARBA" id="ARBA00001933"/>
    </source>
</evidence>
<evidence type="ECO:0000256" key="29">
    <source>
        <dbReference type="ARBA" id="ARBA00044257"/>
    </source>
</evidence>
<gene>
    <name evidence="41" type="primary">LOC114242185</name>
</gene>
<dbReference type="GO" id="GO:0009436">
    <property type="term" value="P:glyoxylate catabolic process"/>
    <property type="evidence" value="ECO:0007669"/>
    <property type="project" value="TreeGrafter"/>
</dbReference>
<comment type="catalytic activity">
    <reaction evidence="21">
        <text>N(omega),N(omega)-dimethyl-L-arginine + oxaloacetate = 5-(3,3-dimethylguanidino)-2-oxopentanoate + L-aspartate</text>
        <dbReference type="Rhea" id="RHEA:77343"/>
        <dbReference type="ChEBI" id="CHEBI:16452"/>
        <dbReference type="ChEBI" id="CHEBI:29991"/>
        <dbReference type="ChEBI" id="CHEBI:58326"/>
        <dbReference type="ChEBI" id="CHEBI:197301"/>
    </reaction>
</comment>
<proteinExistence type="inferred from homology"/>
<dbReference type="EC" id="2.6.1.18" evidence="28"/>
<evidence type="ECO:0000256" key="2">
    <source>
        <dbReference type="ARBA" id="ARBA00004173"/>
    </source>
</evidence>
<comment type="catalytic activity">
    <reaction evidence="31">
        <text>N(omega),N(omega)-dimethyl-L-arginine + glyoxylate = 5-(3,3-dimethylguanidino)-2-oxopentanoate + glycine</text>
        <dbReference type="Rhea" id="RHEA:77311"/>
        <dbReference type="ChEBI" id="CHEBI:36655"/>
        <dbReference type="ChEBI" id="CHEBI:57305"/>
        <dbReference type="ChEBI" id="CHEBI:58326"/>
        <dbReference type="ChEBI" id="CHEBI:197301"/>
    </reaction>
</comment>
<evidence type="ECO:0000256" key="34">
    <source>
        <dbReference type="ARBA" id="ARBA00048560"/>
    </source>
</evidence>
<comment type="catalytic activity">
    <reaction evidence="35">
        <text>N(omega)-methyl-L-arginine + glyoxylate = 5-(3-methylguanidino)-2-oxopentanoate + glycine</text>
        <dbReference type="Rhea" id="RHEA:77323"/>
        <dbReference type="ChEBI" id="CHEBI:36655"/>
        <dbReference type="ChEBI" id="CHEBI:57305"/>
        <dbReference type="ChEBI" id="CHEBI:114953"/>
        <dbReference type="ChEBI" id="CHEBI:197314"/>
    </reaction>
</comment>
<comment type="catalytic activity">
    <reaction evidence="26">
        <text>3-oxopropanoate + L-alanine = beta-alanine + pyruvate</text>
        <dbReference type="Rhea" id="RHEA:14077"/>
        <dbReference type="ChEBI" id="CHEBI:15361"/>
        <dbReference type="ChEBI" id="CHEBI:33190"/>
        <dbReference type="ChEBI" id="CHEBI:57966"/>
        <dbReference type="ChEBI" id="CHEBI:57972"/>
        <dbReference type="EC" id="2.6.1.18"/>
    </reaction>
    <physiologicalReaction direction="right-to-left" evidence="26">
        <dbReference type="Rhea" id="RHEA:14079"/>
    </physiologicalReaction>
</comment>
<comment type="catalytic activity">
    <reaction evidence="11">
        <text>glyoxylate + L-alanine = glycine + pyruvate</text>
        <dbReference type="Rhea" id="RHEA:24248"/>
        <dbReference type="ChEBI" id="CHEBI:15361"/>
        <dbReference type="ChEBI" id="CHEBI:36655"/>
        <dbReference type="ChEBI" id="CHEBI:57305"/>
        <dbReference type="ChEBI" id="CHEBI:57972"/>
        <dbReference type="EC" id="2.6.1.44"/>
    </reaction>
    <physiologicalReaction direction="left-to-right" evidence="11">
        <dbReference type="Rhea" id="RHEA:24249"/>
    </physiologicalReaction>
</comment>
<protein>
    <recommendedName>
        <fullName evidence="13">Alanine--glyoxylate aminotransferase 2, mitochondrial</fullName>
        <ecNumber evidence="28">2.6.1.18</ecNumber>
        <ecNumber evidence="12">2.6.1.40</ecNumber>
        <ecNumber evidence="5">2.6.1.44</ecNumber>
    </recommendedName>
    <alternativeName>
        <fullName evidence="14">(R)-3-amino-2-methylpropionate--pyruvate transaminase</fullName>
    </alternativeName>
    <alternativeName>
        <fullName evidence="16">Beta-ALAAT II</fullName>
    </alternativeName>
    <alternativeName>
        <fullName evidence="17">Beta-alanine-pyruvate aminotransferase</fullName>
    </alternativeName>
    <alternativeName>
        <fullName evidence="30">D-3-aminoisobutyrate-pyruvate aminotransferase</fullName>
    </alternativeName>
    <alternativeName>
        <fullName evidence="15">D-AIBAT</fullName>
    </alternativeName>
    <alternativeName>
        <fullName evidence="29">D-beta-aminoisobutyrate-pyruvate aminotransferase</fullName>
    </alternativeName>
</protein>
<comment type="similarity">
    <text evidence="3 39">Belongs to the class-III pyridoxal-phosphate-dependent aminotransferase family.</text>
</comment>
<dbReference type="InterPro" id="IPR015422">
    <property type="entry name" value="PyrdxlP-dep_Trfase_small"/>
</dbReference>
<dbReference type="SUPFAM" id="SSF53383">
    <property type="entry name" value="PLP-dependent transferases"/>
    <property type="match status" value="1"/>
</dbReference>
<dbReference type="GO" id="GO:0047305">
    <property type="term" value="F:(R)-3-amino-2-methylpropionate-pyruvate transaminase activity"/>
    <property type="evidence" value="ECO:0007669"/>
    <property type="project" value="UniProtKB-EC"/>
</dbReference>
<comment type="catalytic activity">
    <reaction evidence="19">
        <text>(2S)-2-aminobutanoate + glyoxylate = 2-oxobutanoate + glycine</text>
        <dbReference type="Rhea" id="RHEA:77339"/>
        <dbReference type="ChEBI" id="CHEBI:16763"/>
        <dbReference type="ChEBI" id="CHEBI:36655"/>
        <dbReference type="ChEBI" id="CHEBI:57305"/>
        <dbReference type="ChEBI" id="CHEBI:74359"/>
    </reaction>
</comment>
<dbReference type="Gene3D" id="3.40.640.10">
    <property type="entry name" value="Type I PLP-dependent aspartate aminotransferase-like (Major domain)"/>
    <property type="match status" value="1"/>
</dbReference>
<comment type="catalytic activity">
    <reaction evidence="24">
        <text>L-ornithine + pyruvate = 5-amino-2-oxopentanoate + L-alanine</text>
        <dbReference type="Rhea" id="RHEA:77327"/>
        <dbReference type="ChEBI" id="CHEBI:15361"/>
        <dbReference type="ChEBI" id="CHEBI:46911"/>
        <dbReference type="ChEBI" id="CHEBI:57972"/>
        <dbReference type="ChEBI" id="CHEBI:58802"/>
    </reaction>
</comment>
<evidence type="ECO:0000256" key="20">
    <source>
        <dbReference type="ARBA" id="ARBA00043726"/>
    </source>
</evidence>
<organism evidence="40 41">
    <name type="scientific">Bombyx mandarina</name>
    <name type="common">Wild silk moth</name>
    <name type="synonym">Wild silkworm</name>
    <dbReference type="NCBI Taxonomy" id="7092"/>
    <lineage>
        <taxon>Eukaryota</taxon>
        <taxon>Metazoa</taxon>
        <taxon>Ecdysozoa</taxon>
        <taxon>Arthropoda</taxon>
        <taxon>Hexapoda</taxon>
        <taxon>Insecta</taxon>
        <taxon>Pterygota</taxon>
        <taxon>Neoptera</taxon>
        <taxon>Endopterygota</taxon>
        <taxon>Lepidoptera</taxon>
        <taxon>Glossata</taxon>
        <taxon>Ditrysia</taxon>
        <taxon>Bombycoidea</taxon>
        <taxon>Bombycidae</taxon>
        <taxon>Bombycinae</taxon>
        <taxon>Bombyx</taxon>
    </lineage>
</organism>
<comment type="catalytic activity">
    <reaction evidence="23">
        <text>N(omega)-methyl-L-arginine + pyruvate = 5-(3-methylguanidino)-2-oxopentanoate + L-alanine</text>
        <dbReference type="Rhea" id="RHEA:77319"/>
        <dbReference type="ChEBI" id="CHEBI:15361"/>
        <dbReference type="ChEBI" id="CHEBI:57972"/>
        <dbReference type="ChEBI" id="CHEBI:114953"/>
        <dbReference type="ChEBI" id="CHEBI:197314"/>
    </reaction>
</comment>
<dbReference type="GO" id="GO:0005739">
    <property type="term" value="C:mitochondrion"/>
    <property type="evidence" value="ECO:0007669"/>
    <property type="project" value="UniProtKB-SubCell"/>
</dbReference>
<comment type="catalytic activity">
    <reaction evidence="22">
        <text>2-oxobutanoate + L-alanine = (2S)-2-aminobutanoate + pyruvate</text>
        <dbReference type="Rhea" id="RHEA:77355"/>
        <dbReference type="ChEBI" id="CHEBI:15361"/>
        <dbReference type="ChEBI" id="CHEBI:16763"/>
        <dbReference type="ChEBI" id="CHEBI:57972"/>
        <dbReference type="ChEBI" id="CHEBI:74359"/>
        <dbReference type="EC" id="2.6.1.44"/>
    </reaction>
</comment>
<dbReference type="EC" id="2.6.1.44" evidence="5"/>
<sequence length="453" mass="50459">MCVNHGMGLSWEKVDDIFLTKNPPAIKSIYEKPLLLHQGHMQWLYDHEGRRYLDLLGGILTVSVGHYHRKIVAAVEEQLKTLWHTTTLYRHSKQFEFIEKLTSKLPEKLQVVYLTNSGTEANDLAIVLAKCYTGHNDIISLQNSYHGNSSSMMALTAMQSFRQPIPVPPGFHHAMVPDPFRNEWGGCRDCISQVPDSCSCTGDCLSTDKYIDQLKEVLEFSIPNRRVAAFFAESIQGAGGIVQFPKGYIKRAQQLIKEHGGIFVADEVQTGFARTGDTFWGFESHGIIPDIVTLAKGIANGLPFAAVVTTKEIAEAHTKANYFNTFSGNALAAAAGVAVLEVIDDENIQDHCKKIGEYFIRQLIQLQQQFPIIGDVRGKGLMLAMELVRPGTKENLSDDCMIRMHQRLKDLGVLTGLGGRNLNVLKITPPMCITKEDVDFAVSVFNDVFKQFS</sequence>
<evidence type="ECO:0000256" key="38">
    <source>
        <dbReference type="ARBA" id="ARBA00058068"/>
    </source>
</evidence>
<dbReference type="Proteomes" id="UP000504629">
    <property type="component" value="Unplaced"/>
</dbReference>
<dbReference type="GO" id="GO:0008453">
    <property type="term" value="F:alanine-glyoxylate transaminase activity"/>
    <property type="evidence" value="ECO:0007669"/>
    <property type="project" value="UniProtKB-EC"/>
</dbReference>
<evidence type="ECO:0000256" key="36">
    <source>
        <dbReference type="ARBA" id="ARBA00048916"/>
    </source>
</evidence>
<dbReference type="RefSeq" id="XP_028029042.1">
    <property type="nucleotide sequence ID" value="XM_028173241.1"/>
</dbReference>
<evidence type="ECO:0000256" key="16">
    <source>
        <dbReference type="ARBA" id="ARBA00042611"/>
    </source>
</evidence>
<evidence type="ECO:0000256" key="22">
    <source>
        <dbReference type="ARBA" id="ARBA00043751"/>
    </source>
</evidence>
<evidence type="ECO:0000256" key="5">
    <source>
        <dbReference type="ARBA" id="ARBA00013049"/>
    </source>
</evidence>
<evidence type="ECO:0000256" key="33">
    <source>
        <dbReference type="ARBA" id="ARBA00048500"/>
    </source>
</evidence>
<evidence type="ECO:0000313" key="41">
    <source>
        <dbReference type="RefSeq" id="XP_028029042.1"/>
    </source>
</evidence>
<evidence type="ECO:0000256" key="14">
    <source>
        <dbReference type="ARBA" id="ARBA00041662"/>
    </source>
</evidence>
<comment type="subcellular location">
    <subcellularLocation>
        <location evidence="2">Mitochondrion</location>
    </subcellularLocation>
</comment>
<evidence type="ECO:0000256" key="7">
    <source>
        <dbReference type="ARBA" id="ARBA00022679"/>
    </source>
</evidence>
<comment type="catalytic activity">
    <reaction evidence="34">
        <text>N(omega),N(omega)-dimethyl-L-arginine + 2-oxobutanoate = 5-(3,3-dimethylguanidino)-2-oxopentanoate + (2S)-2-aminobutanoate</text>
        <dbReference type="Rhea" id="RHEA:77351"/>
        <dbReference type="ChEBI" id="CHEBI:16763"/>
        <dbReference type="ChEBI" id="CHEBI:58326"/>
        <dbReference type="ChEBI" id="CHEBI:74359"/>
        <dbReference type="ChEBI" id="CHEBI:197301"/>
    </reaction>
</comment>
<evidence type="ECO:0000256" key="18">
    <source>
        <dbReference type="ARBA" id="ARBA00043669"/>
    </source>
</evidence>
<comment type="catalytic activity">
    <reaction evidence="37">
        <text>N(omega),N('omega)-dimethyl-L-arginine + glyoxylate = 5-(3,3'-dimethylguanidino)-2-oxopentanoate + glycine</text>
        <dbReference type="Rhea" id="RHEA:77315"/>
        <dbReference type="ChEBI" id="CHEBI:36655"/>
        <dbReference type="ChEBI" id="CHEBI:57305"/>
        <dbReference type="ChEBI" id="CHEBI:197308"/>
        <dbReference type="ChEBI" id="CHEBI:197310"/>
    </reaction>
</comment>
<evidence type="ECO:0000256" key="24">
    <source>
        <dbReference type="ARBA" id="ARBA00043777"/>
    </source>
</evidence>
<evidence type="ECO:0000256" key="21">
    <source>
        <dbReference type="ARBA" id="ARBA00043749"/>
    </source>
</evidence>
<dbReference type="Gene3D" id="3.90.1150.10">
    <property type="entry name" value="Aspartate Aminotransferase, domain 1"/>
    <property type="match status" value="1"/>
</dbReference>
<keyword evidence="6" id="KW-0032">Aminotransferase</keyword>
<evidence type="ECO:0000256" key="26">
    <source>
        <dbReference type="ARBA" id="ARBA00043825"/>
    </source>
</evidence>
<keyword evidence="40" id="KW-1185">Reference proteome</keyword>
<dbReference type="GO" id="GO:0016223">
    <property type="term" value="F:beta-alanine:pyruvate transaminase activity"/>
    <property type="evidence" value="ECO:0007669"/>
    <property type="project" value="UniProtKB-EC"/>
</dbReference>
<evidence type="ECO:0000256" key="27">
    <source>
        <dbReference type="ARBA" id="ARBA00043826"/>
    </source>
</evidence>
<comment type="catalytic activity">
    <reaction evidence="18">
        <text>N(omega),N(omega)-dimethyl-L-arginine + pyruvate = 5-(3,3-dimethylguanidino)-2-oxopentanoate + L-alanine</text>
        <dbReference type="Rhea" id="RHEA:77303"/>
        <dbReference type="ChEBI" id="CHEBI:15361"/>
        <dbReference type="ChEBI" id="CHEBI:57972"/>
        <dbReference type="ChEBI" id="CHEBI:58326"/>
        <dbReference type="ChEBI" id="CHEBI:197301"/>
    </reaction>
</comment>
<reference evidence="41" key="1">
    <citation type="submission" date="2025-08" db="UniProtKB">
        <authorList>
            <consortium name="RefSeq"/>
        </authorList>
    </citation>
    <scope>IDENTIFICATION</scope>
    <source>
        <tissue evidence="41">Silk gland</tissue>
    </source>
</reference>
<evidence type="ECO:0000256" key="35">
    <source>
        <dbReference type="ARBA" id="ARBA00048760"/>
    </source>
</evidence>
<keyword evidence="8 39" id="KW-0663">Pyridoxal phosphate</keyword>
<accession>A0A6J2JJ52</accession>
<evidence type="ECO:0000256" key="8">
    <source>
        <dbReference type="ARBA" id="ARBA00022898"/>
    </source>
</evidence>
<evidence type="ECO:0000256" key="25">
    <source>
        <dbReference type="ARBA" id="ARBA00043798"/>
    </source>
</evidence>
<dbReference type="KEGG" id="bman:114242185"/>
<dbReference type="GO" id="GO:0030170">
    <property type="term" value="F:pyridoxal phosphate binding"/>
    <property type="evidence" value="ECO:0007669"/>
    <property type="project" value="InterPro"/>
</dbReference>
<evidence type="ECO:0000256" key="11">
    <source>
        <dbReference type="ARBA" id="ARBA00033660"/>
    </source>
</evidence>
<evidence type="ECO:0000256" key="31">
    <source>
        <dbReference type="ARBA" id="ARBA00047892"/>
    </source>
</evidence>
<evidence type="ECO:0000256" key="9">
    <source>
        <dbReference type="ARBA" id="ARBA00022946"/>
    </source>
</evidence>
<keyword evidence="9" id="KW-0809">Transit peptide</keyword>
<evidence type="ECO:0000256" key="30">
    <source>
        <dbReference type="ARBA" id="ARBA00044258"/>
    </source>
</evidence>
<dbReference type="InterPro" id="IPR049704">
    <property type="entry name" value="Aminotrans_3_PPA_site"/>
</dbReference>
<evidence type="ECO:0000256" key="28">
    <source>
        <dbReference type="ARBA" id="ARBA00044055"/>
    </source>
</evidence>
<comment type="catalytic activity">
    <reaction evidence="33">
        <text>2-oxohexanoate + N(omega),N(omega)-dimethyl-L-arginine = L-2-aminohexanoate + 5-(3,3-dimethylguanidino)-2-oxopentanoate</text>
        <dbReference type="Rhea" id="RHEA:77363"/>
        <dbReference type="ChEBI" id="CHEBI:35177"/>
        <dbReference type="ChEBI" id="CHEBI:58326"/>
        <dbReference type="ChEBI" id="CHEBI:58455"/>
        <dbReference type="ChEBI" id="CHEBI:197301"/>
    </reaction>
</comment>
<comment type="catalytic activity">
    <reaction evidence="25">
        <text>N(omega),N('omega)-dimethyl-L-arginine + pyruvate = 5-(3,3'-dimethylguanidino)-2-oxopentanoate + L-alanine</text>
        <dbReference type="Rhea" id="RHEA:77307"/>
        <dbReference type="ChEBI" id="CHEBI:15361"/>
        <dbReference type="ChEBI" id="CHEBI:57972"/>
        <dbReference type="ChEBI" id="CHEBI:197308"/>
        <dbReference type="ChEBI" id="CHEBI:197310"/>
    </reaction>
</comment>
<dbReference type="PROSITE" id="PS00600">
    <property type="entry name" value="AA_TRANSFER_CLASS_3"/>
    <property type="match status" value="1"/>
</dbReference>
<dbReference type="InterPro" id="IPR015421">
    <property type="entry name" value="PyrdxlP-dep_Trfase_major"/>
</dbReference>
<comment type="catalytic activity">
    <reaction evidence="36">
        <text>oxaloacetate + L-alanine = L-aspartate + pyruvate</text>
        <dbReference type="Rhea" id="RHEA:77347"/>
        <dbReference type="ChEBI" id="CHEBI:15361"/>
        <dbReference type="ChEBI" id="CHEBI:16452"/>
        <dbReference type="ChEBI" id="CHEBI:29991"/>
        <dbReference type="ChEBI" id="CHEBI:57972"/>
    </reaction>
</comment>
<dbReference type="PIRSF" id="PIRSF000521">
    <property type="entry name" value="Transaminase_4ab_Lys_Orn"/>
    <property type="match status" value="1"/>
</dbReference>
<evidence type="ECO:0000256" key="39">
    <source>
        <dbReference type="RuleBase" id="RU003560"/>
    </source>
</evidence>
<dbReference type="GO" id="GO:0019481">
    <property type="term" value="P:L-alanine catabolic process, by transamination"/>
    <property type="evidence" value="ECO:0007669"/>
    <property type="project" value="TreeGrafter"/>
</dbReference>
<comment type="cofactor">
    <cofactor evidence="1">
        <name>pyridoxal 5'-phosphate</name>
        <dbReference type="ChEBI" id="CHEBI:597326"/>
    </cofactor>
</comment>
<dbReference type="AlphaFoldDB" id="A0A6J2JJ52"/>
<dbReference type="PANTHER" id="PTHR45688">
    <property type="match status" value="1"/>
</dbReference>
<comment type="catalytic activity">
    <reaction evidence="27">
        <text>2-oxopentanoate + N(omega),N(omega)-dimethyl-L-arginine = 5-(3,3-dimethylguanidino)-2-oxopentanoate + L-2-aminopentanoate</text>
        <dbReference type="Rhea" id="RHEA:77359"/>
        <dbReference type="ChEBI" id="CHEBI:28644"/>
        <dbReference type="ChEBI" id="CHEBI:58326"/>
        <dbReference type="ChEBI" id="CHEBI:58441"/>
        <dbReference type="ChEBI" id="CHEBI:197301"/>
    </reaction>
</comment>
<evidence type="ECO:0000256" key="12">
    <source>
        <dbReference type="ARBA" id="ARBA00039130"/>
    </source>
</evidence>
<evidence type="ECO:0000256" key="15">
    <source>
        <dbReference type="ARBA" id="ARBA00041845"/>
    </source>
</evidence>
<dbReference type="InterPro" id="IPR005814">
    <property type="entry name" value="Aminotrans_3"/>
</dbReference>
<keyword evidence="10" id="KW-0496">Mitochondrion</keyword>
<name>A0A6J2JJ52_BOMMA</name>
<evidence type="ECO:0000256" key="6">
    <source>
        <dbReference type="ARBA" id="ARBA00022576"/>
    </source>
</evidence>
<keyword evidence="7" id="KW-0808">Transferase</keyword>
<evidence type="ECO:0000256" key="37">
    <source>
        <dbReference type="ARBA" id="ARBA00049480"/>
    </source>
</evidence>
<dbReference type="OrthoDB" id="10261433at2759"/>
<dbReference type="PANTHER" id="PTHR45688:SF3">
    <property type="entry name" value="ALANINE--GLYOXYLATE AMINOTRANSFERASE 2, MITOCHONDRIAL"/>
    <property type="match status" value="1"/>
</dbReference>
<evidence type="ECO:0000256" key="3">
    <source>
        <dbReference type="ARBA" id="ARBA00008954"/>
    </source>
</evidence>
<evidence type="ECO:0000256" key="23">
    <source>
        <dbReference type="ARBA" id="ARBA00043758"/>
    </source>
</evidence>
<comment type="catalytic activity">
    <reaction evidence="20">
        <text>(R)-3-amino-2-methylpropanoate + pyruvate = 2-methyl-3-oxopropanoate + L-alanine</text>
        <dbReference type="Rhea" id="RHEA:18393"/>
        <dbReference type="ChEBI" id="CHEBI:15361"/>
        <dbReference type="ChEBI" id="CHEBI:57700"/>
        <dbReference type="ChEBI" id="CHEBI:57731"/>
        <dbReference type="ChEBI" id="CHEBI:57972"/>
        <dbReference type="EC" id="2.6.1.40"/>
    </reaction>
    <physiologicalReaction direction="left-to-right" evidence="20">
        <dbReference type="Rhea" id="RHEA:18394"/>
    </physiologicalReaction>
</comment>
<dbReference type="GeneID" id="114242185"/>